<dbReference type="PANTHER" id="PTHR42872:SF6">
    <property type="entry name" value="PROTEIN-GLUTAMATE METHYLESTERASE_PROTEIN-GLUTAMINE GLUTAMINASE"/>
    <property type="match status" value="1"/>
</dbReference>
<keyword evidence="1 4" id="KW-0378">Hydrolase</keyword>
<dbReference type="Gene3D" id="3.40.50.180">
    <property type="entry name" value="Methylesterase CheB, C-terminal domain"/>
    <property type="match status" value="1"/>
</dbReference>
<evidence type="ECO:0000313" key="6">
    <source>
        <dbReference type="EMBL" id="PZQ44339.1"/>
    </source>
</evidence>
<dbReference type="EC" id="3.1.1.61" evidence="2"/>
<evidence type="ECO:0000256" key="2">
    <source>
        <dbReference type="ARBA" id="ARBA00039140"/>
    </source>
</evidence>
<reference evidence="6 7" key="1">
    <citation type="submission" date="2017-08" db="EMBL/GenBank/DDBJ databases">
        <title>Infants hospitalized years apart are colonized by the same room-sourced microbial strains.</title>
        <authorList>
            <person name="Brooks B."/>
            <person name="Olm M.R."/>
            <person name="Firek B.A."/>
            <person name="Baker R."/>
            <person name="Thomas B.C."/>
            <person name="Morowitz M.J."/>
            <person name="Banfield J.F."/>
        </authorList>
    </citation>
    <scope>NUCLEOTIDE SEQUENCE [LARGE SCALE GENOMIC DNA]</scope>
    <source>
        <strain evidence="6">S2_005_002_R2_29</strain>
    </source>
</reference>
<evidence type="ECO:0000256" key="3">
    <source>
        <dbReference type="ARBA" id="ARBA00048267"/>
    </source>
</evidence>
<dbReference type="CDD" id="cd16433">
    <property type="entry name" value="CheB"/>
    <property type="match status" value="1"/>
</dbReference>
<dbReference type="GO" id="GO:0005737">
    <property type="term" value="C:cytoplasm"/>
    <property type="evidence" value="ECO:0007669"/>
    <property type="project" value="InterPro"/>
</dbReference>
<protein>
    <recommendedName>
        <fullName evidence="2">protein-glutamate methylesterase</fullName>
        <ecNumber evidence="2">3.1.1.61</ecNumber>
    </recommendedName>
</protein>
<proteinExistence type="predicted"/>
<dbReference type="InterPro" id="IPR000673">
    <property type="entry name" value="Sig_transdc_resp-reg_Me-estase"/>
</dbReference>
<dbReference type="GO" id="GO:0000156">
    <property type="term" value="F:phosphorelay response regulator activity"/>
    <property type="evidence" value="ECO:0007669"/>
    <property type="project" value="InterPro"/>
</dbReference>
<evidence type="ECO:0000256" key="4">
    <source>
        <dbReference type="PROSITE-ProRule" id="PRU00050"/>
    </source>
</evidence>
<accession>A0A2W5MVV4</accession>
<feature type="active site" evidence="4">
    <location>
        <position position="139"/>
    </location>
</feature>
<name>A0A2W5MVV4_9BACT</name>
<dbReference type="PANTHER" id="PTHR42872">
    <property type="entry name" value="PROTEIN-GLUTAMATE METHYLESTERASE/PROTEIN-GLUTAMINE GLUTAMINASE"/>
    <property type="match status" value="1"/>
</dbReference>
<gene>
    <name evidence="6" type="ORF">DI551_10350</name>
</gene>
<evidence type="ECO:0000313" key="7">
    <source>
        <dbReference type="Proteomes" id="UP000249417"/>
    </source>
</evidence>
<evidence type="ECO:0000259" key="5">
    <source>
        <dbReference type="PROSITE" id="PS50122"/>
    </source>
</evidence>
<sequence length="180" mass="19485">MNDDIQNDTLQKAIVIGASAGALQALSTILPFLPENYPFPVMIVVHLPSEKKSLIAELMQLRCKIKVIEAEDKIPLRAGTVYFVPADYHMLVEKSGHLSLSAEEPVFFSRPSIDLLFETAADAFGKNLVAIVLTGANSDGAKGSKQIQDMGGAVIVQNPVHARAKAMPEATPKTFERAQK</sequence>
<feature type="domain" description="CheB-type methylesterase" evidence="5">
    <location>
        <begin position="7"/>
        <end position="170"/>
    </location>
</feature>
<dbReference type="EMBL" id="QFQB01000098">
    <property type="protein sequence ID" value="PZQ44339.1"/>
    <property type="molecule type" value="Genomic_DNA"/>
</dbReference>
<dbReference type="GO" id="GO:0006935">
    <property type="term" value="P:chemotaxis"/>
    <property type="evidence" value="ECO:0007669"/>
    <property type="project" value="UniProtKB-UniRule"/>
</dbReference>
<organism evidence="6 7">
    <name type="scientific">Micavibrio aeruginosavorus</name>
    <dbReference type="NCBI Taxonomy" id="349221"/>
    <lineage>
        <taxon>Bacteria</taxon>
        <taxon>Pseudomonadati</taxon>
        <taxon>Bdellovibrionota</taxon>
        <taxon>Bdellovibrionia</taxon>
        <taxon>Bdellovibrionales</taxon>
        <taxon>Pseudobdellovibrionaceae</taxon>
        <taxon>Micavibrio</taxon>
    </lineage>
</organism>
<feature type="active site" evidence="4">
    <location>
        <position position="19"/>
    </location>
</feature>
<dbReference type="Proteomes" id="UP000249417">
    <property type="component" value="Unassembled WGS sequence"/>
</dbReference>
<comment type="caution">
    <text evidence="6">The sequence shown here is derived from an EMBL/GenBank/DDBJ whole genome shotgun (WGS) entry which is preliminary data.</text>
</comment>
<keyword evidence="4" id="KW-0145">Chemotaxis</keyword>
<dbReference type="SUPFAM" id="SSF52738">
    <property type="entry name" value="Methylesterase CheB, C-terminal domain"/>
    <property type="match status" value="1"/>
</dbReference>
<feature type="active site" evidence="4">
    <location>
        <position position="46"/>
    </location>
</feature>
<dbReference type="GO" id="GO:0008984">
    <property type="term" value="F:protein-glutamate methylesterase activity"/>
    <property type="evidence" value="ECO:0007669"/>
    <property type="project" value="UniProtKB-EC"/>
</dbReference>
<comment type="catalytic activity">
    <reaction evidence="3">
        <text>[protein]-L-glutamate 5-O-methyl ester + H2O = L-glutamyl-[protein] + methanol + H(+)</text>
        <dbReference type="Rhea" id="RHEA:23236"/>
        <dbReference type="Rhea" id="RHEA-COMP:10208"/>
        <dbReference type="Rhea" id="RHEA-COMP:10311"/>
        <dbReference type="ChEBI" id="CHEBI:15377"/>
        <dbReference type="ChEBI" id="CHEBI:15378"/>
        <dbReference type="ChEBI" id="CHEBI:17790"/>
        <dbReference type="ChEBI" id="CHEBI:29973"/>
        <dbReference type="ChEBI" id="CHEBI:82795"/>
        <dbReference type="EC" id="3.1.1.61"/>
    </reaction>
</comment>
<dbReference type="InterPro" id="IPR035909">
    <property type="entry name" value="CheB_C"/>
</dbReference>
<dbReference type="AlphaFoldDB" id="A0A2W5MVV4"/>
<evidence type="ECO:0000256" key="1">
    <source>
        <dbReference type="ARBA" id="ARBA00022801"/>
    </source>
</evidence>
<dbReference type="Pfam" id="PF01339">
    <property type="entry name" value="CheB_methylest"/>
    <property type="match status" value="1"/>
</dbReference>
<dbReference type="PROSITE" id="PS50122">
    <property type="entry name" value="CHEB"/>
    <property type="match status" value="1"/>
</dbReference>
<feature type="non-terminal residue" evidence="6">
    <location>
        <position position="180"/>
    </location>
</feature>